<protein>
    <submittedName>
        <fullName evidence="1">Uncharacterized protein</fullName>
    </submittedName>
</protein>
<dbReference type="Proteomes" id="UP000294847">
    <property type="component" value="Chromosome 7"/>
</dbReference>
<gene>
    <name evidence="1" type="ORF">PoMZ_13184</name>
</gene>
<reference evidence="1 2" key="1">
    <citation type="journal article" date="2019" name="Mol. Biol. Evol.">
        <title>Blast fungal genomes show frequent chromosomal changes, gene gains and losses, and effector gene turnover.</title>
        <authorList>
            <person name="Gomez Luciano L.B."/>
            <person name="Jason Tsai I."/>
            <person name="Chuma I."/>
            <person name="Tosa Y."/>
            <person name="Chen Y.H."/>
            <person name="Li J.Y."/>
            <person name="Li M.Y."/>
            <person name="Jade Lu M.Y."/>
            <person name="Nakayashiki H."/>
            <person name="Li W.H."/>
        </authorList>
    </citation>
    <scope>NUCLEOTIDE SEQUENCE [LARGE SCALE GENOMIC DNA]</scope>
    <source>
        <strain evidence="1">MZ5-1-6</strain>
    </source>
</reference>
<evidence type="ECO:0000313" key="1">
    <source>
        <dbReference type="EMBL" id="QBZ66211.1"/>
    </source>
</evidence>
<name>A0A4P7NUQ6_PYROR</name>
<proteinExistence type="predicted"/>
<sequence length="101" mass="11121">MYVVYSLIVRPKDLSFHIRPYPLEYTGSRPLSPSQTSEGRTSTQVGDHWGILGVVIAPKTKFPIGTDQSGTTKSSRRTACGRAIQNHVDEEISAGIMVLFI</sequence>
<dbReference type="AlphaFoldDB" id="A0A4P7NUQ6"/>
<accession>A0A4P7NUQ6</accession>
<evidence type="ECO:0000313" key="2">
    <source>
        <dbReference type="Proteomes" id="UP000294847"/>
    </source>
</evidence>
<organism evidence="1 2">
    <name type="scientific">Pyricularia oryzae</name>
    <name type="common">Rice blast fungus</name>
    <name type="synonym">Magnaporthe oryzae</name>
    <dbReference type="NCBI Taxonomy" id="318829"/>
    <lineage>
        <taxon>Eukaryota</taxon>
        <taxon>Fungi</taxon>
        <taxon>Dikarya</taxon>
        <taxon>Ascomycota</taxon>
        <taxon>Pezizomycotina</taxon>
        <taxon>Sordariomycetes</taxon>
        <taxon>Sordariomycetidae</taxon>
        <taxon>Magnaporthales</taxon>
        <taxon>Pyriculariaceae</taxon>
        <taxon>Pyricularia</taxon>
    </lineage>
</organism>
<dbReference type="EMBL" id="CP034210">
    <property type="protein sequence ID" value="QBZ66211.1"/>
    <property type="molecule type" value="Genomic_DNA"/>
</dbReference>